<dbReference type="EMBL" id="CABITT030000005">
    <property type="protein sequence ID" value="VVB04357.1"/>
    <property type="molecule type" value="Genomic_DNA"/>
</dbReference>
<sequence>MNYLERFIAKRYKFTKEIWKGGADNWPVIEPDSKLSKKEKIQGKVHQKRTKNVKGDKPFFSKADKGKRILELVDKKNEAHWAELKEMWSLEKKIMKDELVDEIISILRDRGKYPCPKCTDKSNSPVRDNSCNSKTKSGNVHSGSSVIDQLNLSIVDDDGQKEKENVDQSCGTQLAEETIGEASNSHAKNALRFANLRFDNSVVIR</sequence>
<dbReference type="Proteomes" id="UP000489600">
    <property type="component" value="Unassembled WGS sequence"/>
</dbReference>
<reference evidence="2" key="1">
    <citation type="submission" date="2019-07" db="EMBL/GenBank/DDBJ databases">
        <authorList>
            <person name="Dittberner H."/>
        </authorList>
    </citation>
    <scope>NUCLEOTIDE SEQUENCE [LARGE SCALE GENOMIC DNA]</scope>
</reference>
<feature type="region of interest" description="Disordered" evidence="1">
    <location>
        <begin position="119"/>
        <end position="143"/>
    </location>
</feature>
<feature type="compositionally biased region" description="Polar residues" evidence="1">
    <location>
        <begin position="121"/>
        <end position="143"/>
    </location>
</feature>
<keyword evidence="3" id="KW-1185">Reference proteome</keyword>
<evidence type="ECO:0000256" key="1">
    <source>
        <dbReference type="SAM" id="MobiDB-lite"/>
    </source>
</evidence>
<evidence type="ECO:0000313" key="2">
    <source>
        <dbReference type="EMBL" id="VVB04357.1"/>
    </source>
</evidence>
<dbReference type="OrthoDB" id="10630461at2759"/>
<protein>
    <submittedName>
        <fullName evidence="2">Uncharacterized protein</fullName>
    </submittedName>
</protein>
<organism evidence="2 3">
    <name type="scientific">Arabis nemorensis</name>
    <dbReference type="NCBI Taxonomy" id="586526"/>
    <lineage>
        <taxon>Eukaryota</taxon>
        <taxon>Viridiplantae</taxon>
        <taxon>Streptophyta</taxon>
        <taxon>Embryophyta</taxon>
        <taxon>Tracheophyta</taxon>
        <taxon>Spermatophyta</taxon>
        <taxon>Magnoliopsida</taxon>
        <taxon>eudicotyledons</taxon>
        <taxon>Gunneridae</taxon>
        <taxon>Pentapetalae</taxon>
        <taxon>rosids</taxon>
        <taxon>malvids</taxon>
        <taxon>Brassicales</taxon>
        <taxon>Brassicaceae</taxon>
        <taxon>Arabideae</taxon>
        <taxon>Arabis</taxon>
    </lineage>
</organism>
<comment type="caution">
    <text evidence="2">The sequence shown here is derived from an EMBL/GenBank/DDBJ whole genome shotgun (WGS) entry which is preliminary data.</text>
</comment>
<accession>A0A565BSK9</accession>
<proteinExistence type="predicted"/>
<dbReference type="AlphaFoldDB" id="A0A565BSK9"/>
<gene>
    <name evidence="2" type="ORF">ANE_LOCUS14801</name>
</gene>
<name>A0A565BSK9_9BRAS</name>
<evidence type="ECO:0000313" key="3">
    <source>
        <dbReference type="Proteomes" id="UP000489600"/>
    </source>
</evidence>